<dbReference type="VEuPathDB" id="FungiDB:ASPSYDRAFT_1000256"/>
<reference evidence="2" key="1">
    <citation type="journal article" date="2017" name="Genome Biol.">
        <title>Comparative genomics reveals high biological diversity and specific adaptations in the industrially and medically important fungal genus Aspergillus.</title>
        <authorList>
            <person name="de Vries R.P."/>
            <person name="Riley R."/>
            <person name="Wiebenga A."/>
            <person name="Aguilar-Osorio G."/>
            <person name="Amillis S."/>
            <person name="Uchima C.A."/>
            <person name="Anderluh G."/>
            <person name="Asadollahi M."/>
            <person name="Askin M."/>
            <person name="Barry K."/>
            <person name="Battaglia E."/>
            <person name="Bayram O."/>
            <person name="Benocci T."/>
            <person name="Braus-Stromeyer S.A."/>
            <person name="Caldana C."/>
            <person name="Canovas D."/>
            <person name="Cerqueira G.C."/>
            <person name="Chen F."/>
            <person name="Chen W."/>
            <person name="Choi C."/>
            <person name="Clum A."/>
            <person name="Dos Santos R.A."/>
            <person name="Damasio A.R."/>
            <person name="Diallinas G."/>
            <person name="Emri T."/>
            <person name="Fekete E."/>
            <person name="Flipphi M."/>
            <person name="Freyberg S."/>
            <person name="Gallo A."/>
            <person name="Gournas C."/>
            <person name="Habgood R."/>
            <person name="Hainaut M."/>
            <person name="Harispe M.L."/>
            <person name="Henrissat B."/>
            <person name="Hilden K.S."/>
            <person name="Hope R."/>
            <person name="Hossain A."/>
            <person name="Karabika E."/>
            <person name="Karaffa L."/>
            <person name="Karanyi Z."/>
            <person name="Krasevec N."/>
            <person name="Kuo A."/>
            <person name="Kusch H."/>
            <person name="LaButti K."/>
            <person name="Lagendijk E.L."/>
            <person name="Lapidus A."/>
            <person name="Levasseur A."/>
            <person name="Lindquist E."/>
            <person name="Lipzen A."/>
            <person name="Logrieco A.F."/>
            <person name="MacCabe A."/>
            <person name="Maekelae M.R."/>
            <person name="Malavazi I."/>
            <person name="Melin P."/>
            <person name="Meyer V."/>
            <person name="Mielnichuk N."/>
            <person name="Miskei M."/>
            <person name="Molnar A.P."/>
            <person name="Mule G."/>
            <person name="Ngan C.Y."/>
            <person name="Orejas M."/>
            <person name="Orosz E."/>
            <person name="Ouedraogo J.P."/>
            <person name="Overkamp K.M."/>
            <person name="Park H.-S."/>
            <person name="Perrone G."/>
            <person name="Piumi F."/>
            <person name="Punt P.J."/>
            <person name="Ram A.F."/>
            <person name="Ramon A."/>
            <person name="Rauscher S."/>
            <person name="Record E."/>
            <person name="Riano-Pachon D.M."/>
            <person name="Robert V."/>
            <person name="Roehrig J."/>
            <person name="Ruller R."/>
            <person name="Salamov A."/>
            <person name="Salih N.S."/>
            <person name="Samson R.A."/>
            <person name="Sandor E."/>
            <person name="Sanguinetti M."/>
            <person name="Schuetze T."/>
            <person name="Sepcic K."/>
            <person name="Shelest E."/>
            <person name="Sherlock G."/>
            <person name="Sophianopoulou V."/>
            <person name="Squina F.M."/>
            <person name="Sun H."/>
            <person name="Susca A."/>
            <person name="Todd R.B."/>
            <person name="Tsang A."/>
            <person name="Unkles S.E."/>
            <person name="van de Wiele N."/>
            <person name="van Rossen-Uffink D."/>
            <person name="Oliveira J.V."/>
            <person name="Vesth T.C."/>
            <person name="Visser J."/>
            <person name="Yu J.-H."/>
            <person name="Zhou M."/>
            <person name="Andersen M.R."/>
            <person name="Archer D.B."/>
            <person name="Baker S.E."/>
            <person name="Benoit I."/>
            <person name="Brakhage A.A."/>
            <person name="Braus G.H."/>
            <person name="Fischer R."/>
            <person name="Frisvad J.C."/>
            <person name="Goldman G.H."/>
            <person name="Houbraken J."/>
            <person name="Oakley B."/>
            <person name="Pocsi I."/>
            <person name="Scazzocchio C."/>
            <person name="Seiboth B."/>
            <person name="vanKuyk P.A."/>
            <person name="Wortman J."/>
            <person name="Dyer P.S."/>
            <person name="Grigoriev I.V."/>
        </authorList>
    </citation>
    <scope>NUCLEOTIDE SEQUENCE [LARGE SCALE GENOMIC DNA]</scope>
    <source>
        <strain evidence="2">CBS 593.65</strain>
    </source>
</reference>
<organism evidence="1 2">
    <name type="scientific">Aspergillus sydowii CBS 593.65</name>
    <dbReference type="NCBI Taxonomy" id="1036612"/>
    <lineage>
        <taxon>Eukaryota</taxon>
        <taxon>Fungi</taxon>
        <taxon>Dikarya</taxon>
        <taxon>Ascomycota</taxon>
        <taxon>Pezizomycotina</taxon>
        <taxon>Eurotiomycetes</taxon>
        <taxon>Eurotiomycetidae</taxon>
        <taxon>Eurotiales</taxon>
        <taxon>Aspergillaceae</taxon>
        <taxon>Aspergillus</taxon>
        <taxon>Aspergillus subgen. Nidulantes</taxon>
    </lineage>
</organism>
<accession>A0A1L9TI62</accession>
<proteinExistence type="predicted"/>
<protein>
    <submittedName>
        <fullName evidence="1">Uncharacterized protein</fullName>
    </submittedName>
</protein>
<sequence length="195" mass="22076">MAPSGPGLTKIGDFCARTDTIRLQDGTKLAFWTWPDSFAREFQIPRDFKFQLCLWHAIRECTLSSGITLFQQLSFEATTGDCIIYPEFAGTPHNCAFGDRSGMEAETHAKLQIPCLRLTLPLQRWTDLIRRGWVDLDQICARLVAFQQHSVEERGSTPYRFRSLTIVLRRGEAGKGVSKHLRRLGCSRLSVNTAV</sequence>
<keyword evidence="2" id="KW-1185">Reference proteome</keyword>
<dbReference type="GeneID" id="63755780"/>
<evidence type="ECO:0000313" key="1">
    <source>
        <dbReference type="EMBL" id="OJJ59118.1"/>
    </source>
</evidence>
<dbReference type="AlphaFoldDB" id="A0A1L9TI62"/>
<name>A0A1L9TI62_9EURO</name>
<gene>
    <name evidence="1" type="ORF">ASPSYDRAFT_1000256</name>
</gene>
<evidence type="ECO:0000313" key="2">
    <source>
        <dbReference type="Proteomes" id="UP000184356"/>
    </source>
</evidence>
<dbReference type="EMBL" id="KV878586">
    <property type="protein sequence ID" value="OJJ59118.1"/>
    <property type="molecule type" value="Genomic_DNA"/>
</dbReference>
<dbReference type="Proteomes" id="UP000184356">
    <property type="component" value="Unassembled WGS sequence"/>
</dbReference>
<dbReference type="RefSeq" id="XP_040702924.1">
    <property type="nucleotide sequence ID" value="XM_040839707.1"/>
</dbReference>